<sequence length="97" mass="11045">MSWTPRVVDPDEKAEPPIAETMAAATALDRRAFLVRARKQIADVIDEGVPAHALARLITEMDRLDVEVRRMDASAKQERERKEGRQSERRSFDQTAI</sequence>
<comment type="caution">
    <text evidence="2">The sequence shown here is derived from an EMBL/GenBank/DDBJ whole genome shotgun (WGS) entry which is preliminary data.</text>
</comment>
<organism evidence="2 3">
    <name type="scientific">Rathayibacter rubneri</name>
    <dbReference type="NCBI Taxonomy" id="2950106"/>
    <lineage>
        <taxon>Bacteria</taxon>
        <taxon>Bacillati</taxon>
        <taxon>Actinomycetota</taxon>
        <taxon>Actinomycetes</taxon>
        <taxon>Micrococcales</taxon>
        <taxon>Microbacteriaceae</taxon>
        <taxon>Rathayibacter</taxon>
    </lineage>
</organism>
<evidence type="ECO:0000256" key="1">
    <source>
        <dbReference type="SAM" id="MobiDB-lite"/>
    </source>
</evidence>
<dbReference type="RefSeq" id="WP_251943568.1">
    <property type="nucleotide sequence ID" value="NZ_JAMRYM010000005.1"/>
</dbReference>
<dbReference type="EMBL" id="JAMRYM010000005">
    <property type="protein sequence ID" value="MCM6761404.1"/>
    <property type="molecule type" value="Genomic_DNA"/>
</dbReference>
<name>A0A9X2DYV8_9MICO</name>
<reference evidence="2" key="1">
    <citation type="submission" date="2022-06" db="EMBL/GenBank/DDBJ databases">
        <title>Whole genome shotgun sequencing (WGS) of Rathayibacter sp. ZW T2_19, isolated from stored onions (Allium cepa).</title>
        <authorList>
            <person name="Stoll D.A."/>
            <person name="Huch M."/>
        </authorList>
    </citation>
    <scope>NUCLEOTIDE SEQUENCE</scope>
    <source>
        <strain evidence="2">ZW T2_19</strain>
    </source>
</reference>
<feature type="region of interest" description="Disordered" evidence="1">
    <location>
        <begin position="71"/>
        <end position="97"/>
    </location>
</feature>
<proteinExistence type="predicted"/>
<evidence type="ECO:0000313" key="2">
    <source>
        <dbReference type="EMBL" id="MCM6761404.1"/>
    </source>
</evidence>
<keyword evidence="3" id="KW-1185">Reference proteome</keyword>
<gene>
    <name evidence="2" type="ORF">NB037_03145</name>
</gene>
<evidence type="ECO:0000313" key="3">
    <source>
        <dbReference type="Proteomes" id="UP001155240"/>
    </source>
</evidence>
<dbReference type="Proteomes" id="UP001155240">
    <property type="component" value="Unassembled WGS sequence"/>
</dbReference>
<accession>A0A9X2DYV8</accession>
<protein>
    <submittedName>
        <fullName evidence="2">Uncharacterized protein</fullName>
    </submittedName>
</protein>
<dbReference type="AlphaFoldDB" id="A0A9X2DYV8"/>